<dbReference type="EMBL" id="JBHLXP010000004">
    <property type="protein sequence ID" value="MFC0049812.1"/>
    <property type="molecule type" value="Genomic_DNA"/>
</dbReference>
<dbReference type="InterPro" id="IPR011614">
    <property type="entry name" value="Catalase_core"/>
</dbReference>
<dbReference type="PRINTS" id="PR00067">
    <property type="entry name" value="CATALASE"/>
</dbReference>
<protein>
    <recommendedName>
        <fullName evidence="7">Catalase-related peroxidase</fullName>
        <ecNumber evidence="7">1.11.1.-</ecNumber>
    </recommendedName>
</protein>
<dbReference type="GO" id="GO:0004601">
    <property type="term" value="F:peroxidase activity"/>
    <property type="evidence" value="ECO:0007669"/>
    <property type="project" value="UniProtKB-KW"/>
</dbReference>
<keyword evidence="2 7" id="KW-0575">Peroxidase</keyword>
<comment type="function">
    <text evidence="7">Has an organic peroxide-dependent peroxidase activity.</text>
</comment>
<dbReference type="Gene3D" id="2.40.180.10">
    <property type="entry name" value="Catalase core domain"/>
    <property type="match status" value="1"/>
</dbReference>
<evidence type="ECO:0000256" key="2">
    <source>
        <dbReference type="ARBA" id="ARBA00022559"/>
    </source>
</evidence>
<sequence>MSLLKPLCIATLLSLTAPVAADPATAPEFIDTFAKIFGEHPGVRKGHAKGICIAGDFQGAAAIQPYSKSALFSGASYPLIGRFSMAGGNPKAAENSRSPRGLALQIKLNNGELQHFALLSTPMFGAKDPESFLGLLKTLIPGPDGKPDMAKVAAYRAAHPDTQAQAKYLASTPPPASYANTPYFGLHSFMLTNQNEQQQAVRWQLQPVDGVKGLTAAEIAAKPSEFLQQRLAKQLQQGPVQFKLQLVLAEAGDNLLDPSIVWPASRKTLDAGLVTLRTQGDNACDQVNFDPNVLSAGISPSADPILAMRSAAYAISFGKRLTGH</sequence>
<keyword evidence="8" id="KW-0732">Signal</keyword>
<keyword evidence="3 7" id="KW-0349">Heme</keyword>
<dbReference type="InterPro" id="IPR020835">
    <property type="entry name" value="Catalase_sf"/>
</dbReference>
<evidence type="ECO:0000313" key="11">
    <source>
        <dbReference type="Proteomes" id="UP001589813"/>
    </source>
</evidence>
<dbReference type="Gene3D" id="1.20.1280.120">
    <property type="match status" value="1"/>
</dbReference>
<dbReference type="CDD" id="cd08153">
    <property type="entry name" value="srpA_like"/>
    <property type="match status" value="1"/>
</dbReference>
<dbReference type="InterPro" id="IPR018028">
    <property type="entry name" value="Catalase"/>
</dbReference>
<keyword evidence="11" id="KW-1185">Reference proteome</keyword>
<evidence type="ECO:0000259" key="9">
    <source>
        <dbReference type="SMART" id="SM01060"/>
    </source>
</evidence>
<comment type="caution">
    <text evidence="10">The sequence shown here is derived from an EMBL/GenBank/DDBJ whole genome shotgun (WGS) entry which is preliminary data.</text>
</comment>
<evidence type="ECO:0000256" key="7">
    <source>
        <dbReference type="PIRNR" id="PIRNR000296"/>
    </source>
</evidence>
<dbReference type="PROSITE" id="PS51402">
    <property type="entry name" value="CATALASE_3"/>
    <property type="match status" value="1"/>
</dbReference>
<dbReference type="PANTHER" id="PTHR11465">
    <property type="entry name" value="CATALASE"/>
    <property type="match status" value="1"/>
</dbReference>
<evidence type="ECO:0000256" key="6">
    <source>
        <dbReference type="ARBA" id="ARBA00023004"/>
    </source>
</evidence>
<organism evidence="10 11">
    <name type="scientific">Rheinheimera tilapiae</name>
    <dbReference type="NCBI Taxonomy" id="875043"/>
    <lineage>
        <taxon>Bacteria</taxon>
        <taxon>Pseudomonadati</taxon>
        <taxon>Pseudomonadota</taxon>
        <taxon>Gammaproteobacteria</taxon>
        <taxon>Chromatiales</taxon>
        <taxon>Chromatiaceae</taxon>
        <taxon>Rheinheimera</taxon>
    </lineage>
</organism>
<feature type="domain" description="Catalase core" evidence="9">
    <location>
        <begin position="12"/>
        <end position="321"/>
    </location>
</feature>
<reference evidence="10 11" key="1">
    <citation type="submission" date="2024-09" db="EMBL/GenBank/DDBJ databases">
        <authorList>
            <person name="Sun Q."/>
            <person name="Mori K."/>
        </authorList>
    </citation>
    <scope>NUCLEOTIDE SEQUENCE [LARGE SCALE GENOMIC DNA]</scope>
    <source>
        <strain evidence="10 11">KCTC 23315</strain>
    </source>
</reference>
<dbReference type="RefSeq" id="WP_377246381.1">
    <property type="nucleotide sequence ID" value="NZ_JBHLXP010000004.1"/>
</dbReference>
<feature type="chain" id="PRO_5046909190" description="Catalase-related peroxidase" evidence="8">
    <location>
        <begin position="22"/>
        <end position="324"/>
    </location>
</feature>
<dbReference type="PIRSF" id="PIRSF000296">
    <property type="entry name" value="SrpA"/>
    <property type="match status" value="1"/>
</dbReference>
<evidence type="ECO:0000256" key="1">
    <source>
        <dbReference type="ARBA" id="ARBA00005329"/>
    </source>
</evidence>
<keyword evidence="5 7" id="KW-0560">Oxidoreductase</keyword>
<gene>
    <name evidence="10" type="ORF">ACFFJP_16045</name>
</gene>
<keyword evidence="4 7" id="KW-0479">Metal-binding</keyword>
<keyword evidence="6 7" id="KW-0408">Iron</keyword>
<dbReference type="SMART" id="SM01060">
    <property type="entry name" value="Catalase"/>
    <property type="match status" value="1"/>
</dbReference>
<evidence type="ECO:0000256" key="8">
    <source>
        <dbReference type="SAM" id="SignalP"/>
    </source>
</evidence>
<dbReference type="InterPro" id="IPR024168">
    <property type="entry name" value="Catalase_SrpA-type_pred"/>
</dbReference>
<dbReference type="EC" id="1.11.1.-" evidence="7"/>
<comment type="similarity">
    <text evidence="1 7">Belongs to the catalase family.</text>
</comment>
<dbReference type="Pfam" id="PF00199">
    <property type="entry name" value="Catalase"/>
    <property type="match status" value="1"/>
</dbReference>
<evidence type="ECO:0000256" key="5">
    <source>
        <dbReference type="ARBA" id="ARBA00023002"/>
    </source>
</evidence>
<dbReference type="PANTHER" id="PTHR11465:SF9">
    <property type="entry name" value="CATALASE"/>
    <property type="match status" value="1"/>
</dbReference>
<comment type="cofactor">
    <cofactor evidence="7">
        <name>heme</name>
        <dbReference type="ChEBI" id="CHEBI:30413"/>
    </cofactor>
</comment>
<proteinExistence type="inferred from homology"/>
<feature type="signal peptide" evidence="8">
    <location>
        <begin position="1"/>
        <end position="21"/>
    </location>
</feature>
<name>A0ABV6BG73_9GAMM</name>
<evidence type="ECO:0000256" key="4">
    <source>
        <dbReference type="ARBA" id="ARBA00022723"/>
    </source>
</evidence>
<accession>A0ABV6BG73</accession>
<dbReference type="SUPFAM" id="SSF56634">
    <property type="entry name" value="Heme-dependent catalase-like"/>
    <property type="match status" value="1"/>
</dbReference>
<evidence type="ECO:0000313" key="10">
    <source>
        <dbReference type="EMBL" id="MFC0049812.1"/>
    </source>
</evidence>
<dbReference type="Proteomes" id="UP001589813">
    <property type="component" value="Unassembled WGS sequence"/>
</dbReference>
<evidence type="ECO:0000256" key="3">
    <source>
        <dbReference type="ARBA" id="ARBA00022617"/>
    </source>
</evidence>